<comment type="caution">
    <text evidence="1">The sequence shown here is derived from an EMBL/GenBank/DDBJ whole genome shotgun (WGS) entry which is preliminary data.</text>
</comment>
<sequence length="142" mass="16739">MSRILDSYGFLTGKVEQLLELDLIERLKSYDINARQYGVLIKINEKPNLYQKEIADELKIDRTTMVDFIDHLESLQYVNRIKNPKDRRSYCIQITNKGQAVLENCWDLLTQSEMKILSSLTKEEQLFFKTCLLKILKNTEEC</sequence>
<protein>
    <submittedName>
        <fullName evidence="1">MarR family transcriptional regulator</fullName>
    </submittedName>
</protein>
<dbReference type="EMBL" id="JAMBOP010000018">
    <property type="protein sequence ID" value="MCM3737050.1"/>
    <property type="molecule type" value="Genomic_DNA"/>
</dbReference>
<evidence type="ECO:0000313" key="2">
    <source>
        <dbReference type="Proteomes" id="UP001202289"/>
    </source>
</evidence>
<gene>
    <name evidence="1" type="ORF">M3215_14895</name>
</gene>
<dbReference type="Proteomes" id="UP001202289">
    <property type="component" value="Unassembled WGS sequence"/>
</dbReference>
<keyword evidence="2" id="KW-1185">Reference proteome</keyword>
<name>A0ACC6A817_9BACI</name>
<accession>A0ACC6A817</accession>
<reference evidence="1" key="1">
    <citation type="submission" date="2022-05" db="EMBL/GenBank/DDBJ databases">
        <title>Comparative Genomics of Spacecraft Associated Microbes.</title>
        <authorList>
            <person name="Tran M.T."/>
            <person name="Wright A."/>
            <person name="Seuylemezian A."/>
            <person name="Eisen J."/>
            <person name="Coil D."/>
        </authorList>
    </citation>
    <scope>NUCLEOTIDE SEQUENCE</scope>
    <source>
        <strain evidence="1">FAIRING 10M-2.2</strain>
    </source>
</reference>
<evidence type="ECO:0000313" key="1">
    <source>
        <dbReference type="EMBL" id="MCM3737050.1"/>
    </source>
</evidence>
<organism evidence="1 2">
    <name type="scientific">Bacillus cytotoxicus</name>
    <dbReference type="NCBI Taxonomy" id="580165"/>
    <lineage>
        <taxon>Bacteria</taxon>
        <taxon>Bacillati</taxon>
        <taxon>Bacillota</taxon>
        <taxon>Bacilli</taxon>
        <taxon>Bacillales</taxon>
        <taxon>Bacillaceae</taxon>
        <taxon>Bacillus</taxon>
        <taxon>Bacillus cereus group</taxon>
    </lineage>
</organism>
<proteinExistence type="predicted"/>